<dbReference type="InterPro" id="IPR054612">
    <property type="entry name" value="Phage_capsid-like_C"/>
</dbReference>
<dbReference type="SUPFAM" id="SSF56563">
    <property type="entry name" value="Major capsid protein gp5"/>
    <property type="match status" value="1"/>
</dbReference>
<comment type="caution">
    <text evidence="4">The sequence shown here is derived from an EMBL/GenBank/DDBJ whole genome shotgun (WGS) entry which is preliminary data.</text>
</comment>
<feature type="compositionally biased region" description="Basic and acidic residues" evidence="2">
    <location>
        <begin position="81"/>
        <end position="92"/>
    </location>
</feature>
<name>A0ABQ0Y6I4_STAGA</name>
<evidence type="ECO:0000256" key="1">
    <source>
        <dbReference type="ARBA" id="ARBA00004328"/>
    </source>
</evidence>
<sequence>MEDIKELRALRAEQVENAEKAIAEEKPDEAKNALEQIKELDERISKVEADVKNLKGDDKDLDPDKSAPEGKPEFNSQTQEGETRMSKIKPEINTAVDEKKDAYVRGLAEYITSKGNTRASVKSDDVGVIIPEAISYIAEHEIKTVQDLSTLVTKTSVKNPAGKHPIVLRATAKFSTVEELKENPELAAPEFKEIGWEVQTYRGAIPLSEEAIMDSADNLIQLVSTNIQEQKINTLNEKIGGVLKSFPAKSIKGVNDLKHLINVDLDPAYDRQIICTQSFYQQLDTLVDGNGRYLLQDSIINTAGNRVLGMNVTVVRDDLLGAQGEAKAFIGDVKRGVFFADRSDVSLSWEQHNIYGRYLMGAFRFDVKQADANAGFFVTADFSDAPAEAPAGTTPEGA</sequence>
<dbReference type="InterPro" id="IPR024455">
    <property type="entry name" value="Phage_capsid"/>
</dbReference>
<evidence type="ECO:0000256" key="2">
    <source>
        <dbReference type="SAM" id="MobiDB-lite"/>
    </source>
</evidence>
<dbReference type="Pfam" id="PF05065">
    <property type="entry name" value="Phage_capsid"/>
    <property type="match status" value="1"/>
</dbReference>
<proteinExistence type="predicted"/>
<dbReference type="Proteomes" id="UP000321057">
    <property type="component" value="Unassembled WGS sequence"/>
</dbReference>
<gene>
    <name evidence="4" type="primary">pi233</name>
    <name evidence="4" type="ORF">SGA02_28370</name>
</gene>
<evidence type="ECO:0000313" key="4">
    <source>
        <dbReference type="EMBL" id="GEQ07009.1"/>
    </source>
</evidence>
<protein>
    <submittedName>
        <fullName evidence="4">Phage capsid protein</fullName>
    </submittedName>
</protein>
<dbReference type="EMBL" id="BKAX01000016">
    <property type="protein sequence ID" value="GEQ07009.1"/>
    <property type="molecule type" value="Genomic_DNA"/>
</dbReference>
<evidence type="ECO:0000313" key="5">
    <source>
        <dbReference type="Proteomes" id="UP000321057"/>
    </source>
</evidence>
<feature type="compositionally biased region" description="Basic and acidic residues" evidence="2">
    <location>
        <begin position="49"/>
        <end position="72"/>
    </location>
</feature>
<comment type="subcellular location">
    <subcellularLocation>
        <location evidence="1">Virion</location>
    </subcellularLocation>
</comment>
<feature type="region of interest" description="Disordered" evidence="2">
    <location>
        <begin position="49"/>
        <end position="92"/>
    </location>
</feature>
<keyword evidence="5" id="KW-1185">Reference proteome</keyword>
<dbReference type="NCBIfam" id="TIGR01554">
    <property type="entry name" value="major_cap_HK97"/>
    <property type="match status" value="1"/>
</dbReference>
<reference evidence="4 5" key="1">
    <citation type="submission" date="2019-07" db="EMBL/GenBank/DDBJ databases">
        <title>Whole genome shotgun sequence of Staphylococcus gallinarum NBRC 109767.</title>
        <authorList>
            <person name="Hosoyama A."/>
            <person name="Uohara A."/>
            <person name="Ohji S."/>
            <person name="Ichikawa N."/>
        </authorList>
    </citation>
    <scope>NUCLEOTIDE SEQUENCE [LARGE SCALE GENOMIC DNA]</scope>
    <source>
        <strain evidence="4 5">NBRC 109767</strain>
    </source>
</reference>
<organism evidence="4 5">
    <name type="scientific">Staphylococcus gallinarum</name>
    <dbReference type="NCBI Taxonomy" id="1293"/>
    <lineage>
        <taxon>Bacteria</taxon>
        <taxon>Bacillati</taxon>
        <taxon>Bacillota</taxon>
        <taxon>Bacilli</taxon>
        <taxon>Bacillales</taxon>
        <taxon>Staphylococcaceae</taxon>
        <taxon>Staphylococcus</taxon>
    </lineage>
</organism>
<evidence type="ECO:0000259" key="3">
    <source>
        <dbReference type="Pfam" id="PF05065"/>
    </source>
</evidence>
<feature type="domain" description="Phage capsid-like C-terminal" evidence="3">
    <location>
        <begin position="148"/>
        <end position="371"/>
    </location>
</feature>
<accession>A0ABQ0Y6I4</accession>
<dbReference type="RefSeq" id="WP_082039241.1">
    <property type="nucleotide sequence ID" value="NZ_BKAX01000016.1"/>
</dbReference>